<dbReference type="OrthoDB" id="508445at2"/>
<evidence type="ECO:0000313" key="2">
    <source>
        <dbReference type="EMBL" id="RKN69805.1"/>
    </source>
</evidence>
<dbReference type="EMBL" id="RBAM01000009">
    <property type="protein sequence ID" value="RKN69805.1"/>
    <property type="molecule type" value="Genomic_DNA"/>
</dbReference>
<feature type="region of interest" description="Disordered" evidence="1">
    <location>
        <begin position="215"/>
        <end position="254"/>
    </location>
</feature>
<dbReference type="RefSeq" id="WP_120757288.1">
    <property type="nucleotide sequence ID" value="NZ_RBAM01000009.1"/>
</dbReference>
<reference evidence="2 3" key="1">
    <citation type="journal article" date="2015" name="Antonie Van Leeuwenhoek">
        <title>Streptomyces klenkii sp. nov., isolated from deep marine sediment.</title>
        <authorList>
            <person name="Veyisoglu A."/>
            <person name="Sahin N."/>
        </authorList>
    </citation>
    <scope>NUCLEOTIDE SEQUENCE [LARGE SCALE GENOMIC DNA]</scope>
    <source>
        <strain evidence="2 3">KCTC 29202</strain>
    </source>
</reference>
<dbReference type="AlphaFoldDB" id="A0A3B0B5P4"/>
<accession>A0A3B0B5P4</accession>
<gene>
    <name evidence="2" type="ORF">D7231_22340</name>
</gene>
<organism evidence="2 3">
    <name type="scientific">Streptomyces klenkii</name>
    <dbReference type="NCBI Taxonomy" id="1420899"/>
    <lineage>
        <taxon>Bacteria</taxon>
        <taxon>Bacillati</taxon>
        <taxon>Actinomycetota</taxon>
        <taxon>Actinomycetes</taxon>
        <taxon>Kitasatosporales</taxon>
        <taxon>Streptomycetaceae</taxon>
        <taxon>Streptomyces</taxon>
    </lineage>
</organism>
<dbReference type="Proteomes" id="UP000270343">
    <property type="component" value="Unassembled WGS sequence"/>
</dbReference>
<proteinExistence type="predicted"/>
<comment type="caution">
    <text evidence="2">The sequence shown here is derived from an EMBL/GenBank/DDBJ whole genome shotgun (WGS) entry which is preliminary data.</text>
</comment>
<evidence type="ECO:0000313" key="3">
    <source>
        <dbReference type="Proteomes" id="UP000270343"/>
    </source>
</evidence>
<feature type="compositionally biased region" description="Low complexity" evidence="1">
    <location>
        <begin position="228"/>
        <end position="242"/>
    </location>
</feature>
<name>A0A3B0B5P4_9ACTN</name>
<keyword evidence="3" id="KW-1185">Reference proteome</keyword>
<dbReference type="InterPro" id="IPR021986">
    <property type="entry name" value="Spherulin4"/>
</dbReference>
<dbReference type="PANTHER" id="PTHR35040:SF9">
    <property type="entry name" value="4-LIKE CELL SURFACE PROTEIN, PUTATIVE (AFU_ORTHOLOGUE AFUA_4G14080)-RELATED"/>
    <property type="match status" value="1"/>
</dbReference>
<evidence type="ECO:0008006" key="4">
    <source>
        <dbReference type="Google" id="ProtNLM"/>
    </source>
</evidence>
<dbReference type="PANTHER" id="PTHR35040">
    <property type="match status" value="1"/>
</dbReference>
<sequence>MTPPGPPPAGGRLLVPLYVHPAADPAAWAALAEAAPRLHSVVLNAADGPGQRPDPAFHTAAERLRCAGVPLLGYVDTGYGRRAPRAVVGDIRRHRRWYGVDGVFLDQVPAHAAPLPHYRRLVLLAKALGARTAVLNPGTHPDPGYARIADLLVTFEGTWEAYRRAAVPPWTADHPPARFCHLVYAVPPGRAADVARTADGRGAGVHWAVPGEGTNPWRAAPWLDGEPRPGAAGPEPGARRPGLSPDAPLLWRAR</sequence>
<dbReference type="Pfam" id="PF12138">
    <property type="entry name" value="Spherulin4"/>
    <property type="match status" value="1"/>
</dbReference>
<evidence type="ECO:0000256" key="1">
    <source>
        <dbReference type="SAM" id="MobiDB-lite"/>
    </source>
</evidence>
<protein>
    <recommendedName>
        <fullName evidence="4">Spherulation-specific family 4</fullName>
    </recommendedName>
</protein>